<dbReference type="EMBL" id="HACA01002129">
    <property type="protein sequence ID" value="CDW19490.1"/>
    <property type="molecule type" value="Transcribed_RNA"/>
</dbReference>
<accession>A0A0K2T126</accession>
<name>A0A0K2T126_LEPSM</name>
<evidence type="ECO:0000313" key="1">
    <source>
        <dbReference type="EMBL" id="CDW19490.1"/>
    </source>
</evidence>
<sequence length="72" mass="8686">MNYDGYEDYSLQMLQKEQKENDHFHERDDGDVDYYGWRSWILRDLDYDDGLDLSDFLDDYCDDVENVELSGS</sequence>
<organism evidence="1">
    <name type="scientific">Lepeophtheirus salmonis</name>
    <name type="common">Salmon louse</name>
    <name type="synonym">Caligus salmonis</name>
    <dbReference type="NCBI Taxonomy" id="72036"/>
    <lineage>
        <taxon>Eukaryota</taxon>
        <taxon>Metazoa</taxon>
        <taxon>Ecdysozoa</taxon>
        <taxon>Arthropoda</taxon>
        <taxon>Crustacea</taxon>
        <taxon>Multicrustacea</taxon>
        <taxon>Hexanauplia</taxon>
        <taxon>Copepoda</taxon>
        <taxon>Siphonostomatoida</taxon>
        <taxon>Caligidae</taxon>
        <taxon>Lepeophtheirus</taxon>
    </lineage>
</organism>
<reference evidence="1" key="1">
    <citation type="submission" date="2014-05" db="EMBL/GenBank/DDBJ databases">
        <authorList>
            <person name="Chronopoulou M."/>
        </authorList>
    </citation>
    <scope>NUCLEOTIDE SEQUENCE</scope>
    <source>
        <tissue evidence="1">Whole organism</tissue>
    </source>
</reference>
<dbReference type="AlphaFoldDB" id="A0A0K2T126"/>
<proteinExistence type="predicted"/>
<protein>
    <submittedName>
        <fullName evidence="1">Uncharacterized protein</fullName>
    </submittedName>
</protein>